<keyword evidence="1" id="KW-0812">Transmembrane</keyword>
<dbReference type="EMBL" id="FCOC02000027">
    <property type="protein sequence ID" value="SAL52177.1"/>
    <property type="molecule type" value="Genomic_DNA"/>
</dbReference>
<keyword evidence="1" id="KW-0472">Membrane</keyword>
<protein>
    <submittedName>
        <fullName evidence="2">N-ATPase, AtpR subunit</fullName>
    </submittedName>
</protein>
<feature type="transmembrane region" description="Helical" evidence="1">
    <location>
        <begin position="44"/>
        <end position="62"/>
    </location>
</feature>
<dbReference type="AlphaFoldDB" id="A0A158I6U8"/>
<proteinExistence type="predicted"/>
<dbReference type="RefSeq" id="WP_060858576.1">
    <property type="nucleotide sequence ID" value="NZ_FCOC02000027.1"/>
</dbReference>
<gene>
    <name evidence="2" type="ORF">AWB64_05606</name>
</gene>
<evidence type="ECO:0000313" key="3">
    <source>
        <dbReference type="Proteomes" id="UP000054893"/>
    </source>
</evidence>
<keyword evidence="1" id="KW-1133">Transmembrane helix</keyword>
<evidence type="ECO:0000313" key="2">
    <source>
        <dbReference type="EMBL" id="SAL52177.1"/>
    </source>
</evidence>
<dbReference type="InterPro" id="IPR017581">
    <property type="entry name" value="AtpR-like"/>
</dbReference>
<reference evidence="2 3" key="1">
    <citation type="submission" date="2016-01" db="EMBL/GenBank/DDBJ databases">
        <authorList>
            <person name="Oliw E.H."/>
        </authorList>
    </citation>
    <scope>NUCLEOTIDE SEQUENCE [LARGE SCALE GENOMIC DNA]</scope>
    <source>
        <strain evidence="2">LMG 22029</strain>
    </source>
</reference>
<name>A0A158I6U8_CABSO</name>
<dbReference type="OrthoDB" id="9135681at2"/>
<dbReference type="Pfam" id="PF12966">
    <property type="entry name" value="AtpR"/>
    <property type="match status" value="1"/>
</dbReference>
<feature type="transmembrane region" description="Helical" evidence="1">
    <location>
        <begin position="6"/>
        <end position="24"/>
    </location>
</feature>
<sequence>MTPYSTLSMQIPAGLGIGLVYGWVHFWSLRGNVRLMTGDAPVKAFMVQLVRLACVAGVFFLLTRLGPWALLSGALALLPARLAVLRQVKRTSGVSP</sequence>
<dbReference type="Proteomes" id="UP000054893">
    <property type="component" value="Unassembled WGS sequence"/>
</dbReference>
<evidence type="ECO:0000256" key="1">
    <source>
        <dbReference type="SAM" id="Phobius"/>
    </source>
</evidence>
<accession>A0A158I6U8</accession>
<organism evidence="2 3">
    <name type="scientific">Caballeronia sordidicola</name>
    <name type="common">Burkholderia sordidicola</name>
    <dbReference type="NCBI Taxonomy" id="196367"/>
    <lineage>
        <taxon>Bacteria</taxon>
        <taxon>Pseudomonadati</taxon>
        <taxon>Pseudomonadota</taxon>
        <taxon>Betaproteobacteria</taxon>
        <taxon>Burkholderiales</taxon>
        <taxon>Burkholderiaceae</taxon>
        <taxon>Caballeronia</taxon>
    </lineage>
</organism>